<dbReference type="GO" id="GO:0000155">
    <property type="term" value="F:phosphorelay sensor kinase activity"/>
    <property type="evidence" value="ECO:0007669"/>
    <property type="project" value="InterPro"/>
</dbReference>
<dbReference type="RefSeq" id="WP_101917803.1">
    <property type="nucleotide sequence ID" value="NZ_OENF01000038.1"/>
</dbReference>
<keyword evidence="5" id="KW-0472">Membrane</keyword>
<accession>A0A2H1YI68</accession>
<reference evidence="8" key="1">
    <citation type="submission" date="2017-11" db="EMBL/GenBank/DDBJ databases">
        <authorList>
            <person name="Duchaud E."/>
        </authorList>
    </citation>
    <scope>NUCLEOTIDE SEQUENCE [LARGE SCALE GENOMIC DNA]</scope>
    <source>
        <strain evidence="8">Tenacibaculum sp. TNO020</strain>
    </source>
</reference>
<dbReference type="Pfam" id="PF13181">
    <property type="entry name" value="TPR_8"/>
    <property type="match status" value="2"/>
</dbReference>
<dbReference type="PROSITE" id="PS50109">
    <property type="entry name" value="HIS_KIN"/>
    <property type="match status" value="1"/>
</dbReference>
<evidence type="ECO:0000256" key="1">
    <source>
        <dbReference type="ARBA" id="ARBA00000085"/>
    </source>
</evidence>
<dbReference type="InterPro" id="IPR036890">
    <property type="entry name" value="HATPase_C_sf"/>
</dbReference>
<dbReference type="PRINTS" id="PR00344">
    <property type="entry name" value="BCTRLSENSOR"/>
</dbReference>
<keyword evidence="5" id="KW-0812">Transmembrane</keyword>
<dbReference type="EMBL" id="OENF01000038">
    <property type="protein sequence ID" value="SOS75168.1"/>
    <property type="molecule type" value="Genomic_DNA"/>
</dbReference>
<proteinExistence type="predicted"/>
<dbReference type="Proteomes" id="UP000234211">
    <property type="component" value="Unassembled WGS sequence"/>
</dbReference>
<dbReference type="Pfam" id="PF02518">
    <property type="entry name" value="HATPase_c"/>
    <property type="match status" value="1"/>
</dbReference>
<gene>
    <name evidence="7" type="ORF">TNO020_430174</name>
</gene>
<evidence type="ECO:0000256" key="3">
    <source>
        <dbReference type="ARBA" id="ARBA00022553"/>
    </source>
</evidence>
<dbReference type="InterPro" id="IPR003661">
    <property type="entry name" value="HisK_dim/P_dom"/>
</dbReference>
<keyword evidence="4" id="KW-0802">TPR repeat</keyword>
<dbReference type="InterPro" id="IPR005467">
    <property type="entry name" value="His_kinase_dom"/>
</dbReference>
<keyword evidence="3" id="KW-0597">Phosphoprotein</keyword>
<comment type="catalytic activity">
    <reaction evidence="1">
        <text>ATP + protein L-histidine = ADP + protein N-phospho-L-histidine.</text>
        <dbReference type="EC" id="2.7.13.3"/>
    </reaction>
</comment>
<evidence type="ECO:0000313" key="8">
    <source>
        <dbReference type="Proteomes" id="UP000234211"/>
    </source>
</evidence>
<dbReference type="Gene3D" id="3.30.565.10">
    <property type="entry name" value="Histidine kinase-like ATPase, C-terminal domain"/>
    <property type="match status" value="1"/>
</dbReference>
<organism evidence="7 8">
    <name type="scientific">Tenacibaculum piscium</name>
    <dbReference type="NCBI Taxonomy" id="1458515"/>
    <lineage>
        <taxon>Bacteria</taxon>
        <taxon>Pseudomonadati</taxon>
        <taxon>Bacteroidota</taxon>
        <taxon>Flavobacteriia</taxon>
        <taxon>Flavobacteriales</taxon>
        <taxon>Flavobacteriaceae</taxon>
        <taxon>Tenacibaculum</taxon>
    </lineage>
</organism>
<name>A0A2H1YI68_9FLAO</name>
<dbReference type="SUPFAM" id="SSF48452">
    <property type="entry name" value="TPR-like"/>
    <property type="match status" value="1"/>
</dbReference>
<keyword evidence="8" id="KW-1185">Reference proteome</keyword>
<evidence type="ECO:0000256" key="5">
    <source>
        <dbReference type="SAM" id="Phobius"/>
    </source>
</evidence>
<sequence length="568" mass="65760">MNNKYVFFILLMYVINSFSQKALDDLRNKTDSICNKVQIKSFCKVLEFYKLKQYDSCYVYSNKALLDVRTTNQKDIIYYLQSISPTEKSLFKKALFSLDKISDTGRFASLKNLRLGYVYLNQQKYDQSISSLEKCLSSKDIMKDIEQRSMIYHNLAACYFYKKDFKKATFYYDKQLSLIQKNDTTSLIKLKMGMAYMYYDQYLDKQAIPLFKESYNLSQLHTDIVLKESTAFSMAVVEENRKRYKKSVKYYKESNRWKDSIWNKEKIWEITERDKKIAIAYKQQEIRIKNEEIKRQKIVQKGLIFGGSLLLFLLGVLGFVYKKLRSKNKLIVAQKEALSVANKTKDYLFSVVSHDLRSPINTIKRQHKKLEKHIENNDLPAIKQATKVAISVTQSTSRLLDNILYWSLDQSNILSFTPEKNALRPIIEHLLFDYENLGSVKDISISSDLETGIFGLIDKESLKIVLRNLIDNSMKYMKDSGSISVKLKMYSENEASIEIKDTGIGISPEKLKEINGLKDLSVAKIDHSKGVGLGLLLCQTLVKKNNGTLFFESELGRYTTAVILLPLV</sequence>
<feature type="domain" description="Histidine kinase" evidence="6">
    <location>
        <begin position="351"/>
        <end position="568"/>
    </location>
</feature>
<dbReference type="InterPro" id="IPR004358">
    <property type="entry name" value="Sig_transdc_His_kin-like_C"/>
</dbReference>
<evidence type="ECO:0000256" key="2">
    <source>
        <dbReference type="ARBA" id="ARBA00012438"/>
    </source>
</evidence>
<dbReference type="InterPro" id="IPR036097">
    <property type="entry name" value="HisK_dim/P_sf"/>
</dbReference>
<protein>
    <recommendedName>
        <fullName evidence="2">histidine kinase</fullName>
        <ecNumber evidence="2">2.7.13.3</ecNumber>
    </recommendedName>
</protein>
<dbReference type="EC" id="2.7.13.3" evidence="2"/>
<dbReference type="AlphaFoldDB" id="A0A2H1YI68"/>
<dbReference type="InterPro" id="IPR003594">
    <property type="entry name" value="HATPase_dom"/>
</dbReference>
<dbReference type="PANTHER" id="PTHR43547">
    <property type="entry name" value="TWO-COMPONENT HISTIDINE KINASE"/>
    <property type="match status" value="1"/>
</dbReference>
<dbReference type="PROSITE" id="PS50005">
    <property type="entry name" value="TPR"/>
    <property type="match status" value="1"/>
</dbReference>
<dbReference type="SUPFAM" id="SSF55874">
    <property type="entry name" value="ATPase domain of HSP90 chaperone/DNA topoisomerase II/histidine kinase"/>
    <property type="match status" value="1"/>
</dbReference>
<dbReference type="InterPro" id="IPR019734">
    <property type="entry name" value="TPR_rpt"/>
</dbReference>
<dbReference type="CDD" id="cd00082">
    <property type="entry name" value="HisKA"/>
    <property type="match status" value="1"/>
</dbReference>
<dbReference type="Gene3D" id="1.25.40.10">
    <property type="entry name" value="Tetratricopeptide repeat domain"/>
    <property type="match status" value="1"/>
</dbReference>
<evidence type="ECO:0000259" key="6">
    <source>
        <dbReference type="PROSITE" id="PS50109"/>
    </source>
</evidence>
<dbReference type="Gene3D" id="1.10.287.130">
    <property type="match status" value="1"/>
</dbReference>
<keyword evidence="5" id="KW-1133">Transmembrane helix</keyword>
<feature type="repeat" description="TPR" evidence="4">
    <location>
        <begin position="149"/>
        <end position="182"/>
    </location>
</feature>
<evidence type="ECO:0000256" key="4">
    <source>
        <dbReference type="PROSITE-ProRule" id="PRU00339"/>
    </source>
</evidence>
<dbReference type="SMART" id="SM00387">
    <property type="entry name" value="HATPase_c"/>
    <property type="match status" value="1"/>
</dbReference>
<dbReference type="OrthoDB" id="9781208at2"/>
<dbReference type="PANTHER" id="PTHR43547:SF2">
    <property type="entry name" value="HYBRID SIGNAL TRANSDUCTION HISTIDINE KINASE C"/>
    <property type="match status" value="1"/>
</dbReference>
<dbReference type="SMART" id="SM00028">
    <property type="entry name" value="TPR"/>
    <property type="match status" value="3"/>
</dbReference>
<dbReference type="SUPFAM" id="SSF47384">
    <property type="entry name" value="Homodimeric domain of signal transducing histidine kinase"/>
    <property type="match status" value="1"/>
</dbReference>
<evidence type="ECO:0000313" key="7">
    <source>
        <dbReference type="EMBL" id="SOS75168.1"/>
    </source>
</evidence>
<dbReference type="InterPro" id="IPR011990">
    <property type="entry name" value="TPR-like_helical_dom_sf"/>
</dbReference>
<feature type="transmembrane region" description="Helical" evidence="5">
    <location>
        <begin position="302"/>
        <end position="321"/>
    </location>
</feature>